<dbReference type="Gene3D" id="2.130.10.10">
    <property type="entry name" value="YVTN repeat-like/Quinoprotein amine dehydrogenase"/>
    <property type="match status" value="1"/>
</dbReference>
<dbReference type="RefSeq" id="WP_098061292.1">
    <property type="nucleotide sequence ID" value="NZ_PDEP01000002.1"/>
</dbReference>
<dbReference type="SUPFAM" id="SSF51004">
    <property type="entry name" value="C-terminal (heme d1) domain of cytochrome cd1-nitrite reductase"/>
    <property type="match status" value="1"/>
</dbReference>
<accession>A0A2H3NPG3</accession>
<dbReference type="PANTHER" id="PTHR47197:SF3">
    <property type="entry name" value="DIHYDRO-HEME D1 DEHYDROGENASE"/>
    <property type="match status" value="1"/>
</dbReference>
<proteinExistence type="predicted"/>
<gene>
    <name evidence="1" type="ORF">CRI93_03880</name>
</gene>
<evidence type="ECO:0000313" key="1">
    <source>
        <dbReference type="EMBL" id="PEN08896.1"/>
    </source>
</evidence>
<dbReference type="EMBL" id="PDEP01000002">
    <property type="protein sequence ID" value="PEN08896.1"/>
    <property type="molecule type" value="Genomic_DNA"/>
</dbReference>
<sequence>MLFACVGSGCDTVGPGDDPSLPAGPAVIASVGGNAEGLWRFDLETLEPTSVVETDRTPIGVTASPDHEHWYTAWGTGSALDGDTRKVLAILEPASGRITKRTSTPGSFRGRAPILYEPVNDQLVVFDLDGTAQFFDAATLELAHELPVGEVEGAAVAHTGEKIYIGVSTASGPRVRVYDPTEADIVNTISLPDNLGLSDVALSPDERYLFATTWSSLGPPGRFYMVDMKSSEVLFTGPVGSYAELAVTPDGRHVFIDCPAGGMLGHVPTNQVLRFDTQARELGVFIEGGEALGLGYEGLVADKITMLPGGEAFAIRNPSPARIRLDGGEQAIPALIKVDTETAEVLATYTPERDEEGYVKSYILHLGTATAPDL</sequence>
<dbReference type="InterPro" id="IPR051200">
    <property type="entry name" value="Host-pathogen_enzymatic-act"/>
</dbReference>
<dbReference type="Proteomes" id="UP000221024">
    <property type="component" value="Unassembled WGS sequence"/>
</dbReference>
<evidence type="ECO:0008006" key="3">
    <source>
        <dbReference type="Google" id="ProtNLM"/>
    </source>
</evidence>
<dbReference type="InterPro" id="IPR015943">
    <property type="entry name" value="WD40/YVTN_repeat-like_dom_sf"/>
</dbReference>
<reference evidence="1 2" key="1">
    <citation type="submission" date="2017-10" db="EMBL/GenBank/DDBJ databases">
        <title>Draft genome of Longimonas halophila.</title>
        <authorList>
            <person name="Goh K.M."/>
            <person name="Shamsir M.S."/>
            <person name="Lim S.W."/>
        </authorList>
    </citation>
    <scope>NUCLEOTIDE SEQUENCE [LARGE SCALE GENOMIC DNA]</scope>
    <source>
        <strain evidence="1 2">KCTC 42399</strain>
    </source>
</reference>
<dbReference type="PANTHER" id="PTHR47197">
    <property type="entry name" value="PROTEIN NIRF"/>
    <property type="match status" value="1"/>
</dbReference>
<organism evidence="1 2">
    <name type="scientific">Longimonas halophila</name>
    <dbReference type="NCBI Taxonomy" id="1469170"/>
    <lineage>
        <taxon>Bacteria</taxon>
        <taxon>Pseudomonadati</taxon>
        <taxon>Rhodothermota</taxon>
        <taxon>Rhodothermia</taxon>
        <taxon>Rhodothermales</taxon>
        <taxon>Salisaetaceae</taxon>
        <taxon>Longimonas</taxon>
    </lineage>
</organism>
<protein>
    <recommendedName>
        <fullName evidence="3">YncE family protein</fullName>
    </recommendedName>
</protein>
<dbReference type="OrthoDB" id="9790815at2"/>
<evidence type="ECO:0000313" key="2">
    <source>
        <dbReference type="Proteomes" id="UP000221024"/>
    </source>
</evidence>
<keyword evidence="2" id="KW-1185">Reference proteome</keyword>
<dbReference type="AlphaFoldDB" id="A0A2H3NPG3"/>
<name>A0A2H3NPG3_9BACT</name>
<dbReference type="InterPro" id="IPR011048">
    <property type="entry name" value="Haem_d1_sf"/>
</dbReference>
<comment type="caution">
    <text evidence="1">The sequence shown here is derived from an EMBL/GenBank/DDBJ whole genome shotgun (WGS) entry which is preliminary data.</text>
</comment>